<protein>
    <submittedName>
        <fullName evidence="1">Uncharacterized protein</fullName>
    </submittedName>
</protein>
<accession>M7YGM9</accession>
<dbReference type="EMBL" id="KD275759">
    <property type="protein sequence ID" value="EMS46327.1"/>
    <property type="molecule type" value="Genomic_DNA"/>
</dbReference>
<dbReference type="AlphaFoldDB" id="M7YGM9"/>
<sequence length="64" mass="6657">MAASMPPPRVFPAGAELGLLAFLECGGDAREGEGKGGNDLILNGRIPSKCSQARFAKVEQCLPI</sequence>
<proteinExistence type="predicted"/>
<evidence type="ECO:0000313" key="1">
    <source>
        <dbReference type="EMBL" id="EMS46327.1"/>
    </source>
</evidence>
<gene>
    <name evidence="1" type="ORF">TRIUR3_25850</name>
</gene>
<name>M7YGM9_TRIUA</name>
<organism evidence="1">
    <name type="scientific">Triticum urartu</name>
    <name type="common">Red wild einkorn</name>
    <name type="synonym">Crithodium urartu</name>
    <dbReference type="NCBI Taxonomy" id="4572"/>
    <lineage>
        <taxon>Eukaryota</taxon>
        <taxon>Viridiplantae</taxon>
        <taxon>Streptophyta</taxon>
        <taxon>Embryophyta</taxon>
        <taxon>Tracheophyta</taxon>
        <taxon>Spermatophyta</taxon>
        <taxon>Magnoliopsida</taxon>
        <taxon>Liliopsida</taxon>
        <taxon>Poales</taxon>
        <taxon>Poaceae</taxon>
        <taxon>BOP clade</taxon>
        <taxon>Pooideae</taxon>
        <taxon>Triticodae</taxon>
        <taxon>Triticeae</taxon>
        <taxon>Triticinae</taxon>
        <taxon>Triticum</taxon>
    </lineage>
</organism>
<reference evidence="1" key="1">
    <citation type="journal article" date="2013" name="Nature">
        <title>Draft genome of the wheat A-genome progenitor Triticum urartu.</title>
        <authorList>
            <person name="Ling H.Q."/>
            <person name="Zhao S."/>
            <person name="Liu D."/>
            <person name="Wang J."/>
            <person name="Sun H."/>
            <person name="Zhang C."/>
            <person name="Fan H."/>
            <person name="Li D."/>
            <person name="Dong L."/>
            <person name="Tao Y."/>
            <person name="Gao C."/>
            <person name="Wu H."/>
            <person name="Li Y."/>
            <person name="Cui Y."/>
            <person name="Guo X."/>
            <person name="Zheng S."/>
            <person name="Wang B."/>
            <person name="Yu K."/>
            <person name="Liang Q."/>
            <person name="Yang W."/>
            <person name="Lou X."/>
            <person name="Chen J."/>
            <person name="Feng M."/>
            <person name="Jian J."/>
            <person name="Zhang X."/>
            <person name="Luo G."/>
            <person name="Jiang Y."/>
            <person name="Liu J."/>
            <person name="Wang Z."/>
            <person name="Sha Y."/>
            <person name="Zhang B."/>
            <person name="Wu H."/>
            <person name="Tang D."/>
            <person name="Shen Q."/>
            <person name="Xue P."/>
            <person name="Zou S."/>
            <person name="Wang X."/>
            <person name="Liu X."/>
            <person name="Wang F."/>
            <person name="Yang Y."/>
            <person name="An X."/>
            <person name="Dong Z."/>
            <person name="Zhang K."/>
            <person name="Zhang X."/>
            <person name="Luo M.C."/>
            <person name="Dvorak J."/>
            <person name="Tong Y."/>
            <person name="Wang J."/>
            <person name="Yang H."/>
            <person name="Li Z."/>
            <person name="Wang D."/>
            <person name="Zhang A."/>
            <person name="Wang J."/>
        </authorList>
    </citation>
    <scope>NUCLEOTIDE SEQUENCE</scope>
</reference>